<dbReference type="Gene3D" id="3.20.20.360">
    <property type="entry name" value="Malate synthase, domain 3"/>
    <property type="match status" value="2"/>
</dbReference>
<organism evidence="4 5">
    <name type="scientific">Guptibacillus hwajinpoensis</name>
    <dbReference type="NCBI Taxonomy" id="208199"/>
    <lineage>
        <taxon>Bacteria</taxon>
        <taxon>Bacillati</taxon>
        <taxon>Bacillota</taxon>
        <taxon>Bacilli</taxon>
        <taxon>Bacillales</taxon>
        <taxon>Guptibacillaceae</taxon>
        <taxon>Guptibacillus</taxon>
    </lineage>
</organism>
<dbReference type="AlphaFoldDB" id="A0A845F1T5"/>
<name>A0A845F1T5_9BACL</name>
<dbReference type="GO" id="GO:0005737">
    <property type="term" value="C:cytoplasm"/>
    <property type="evidence" value="ECO:0007669"/>
    <property type="project" value="TreeGrafter"/>
</dbReference>
<evidence type="ECO:0000259" key="3">
    <source>
        <dbReference type="Pfam" id="PF01274"/>
    </source>
</evidence>
<feature type="domain" description="Malate synthase TIM barrel" evidence="3">
    <location>
        <begin position="154"/>
        <end position="247"/>
    </location>
</feature>
<protein>
    <recommendedName>
        <fullName evidence="2">malate synthase</fullName>
        <ecNumber evidence="2">2.3.3.9</ecNumber>
    </recommendedName>
</protein>
<dbReference type="GO" id="GO:0004474">
    <property type="term" value="F:malate synthase activity"/>
    <property type="evidence" value="ECO:0007669"/>
    <property type="project" value="UniProtKB-EC"/>
</dbReference>
<reference evidence="4 5" key="1">
    <citation type="submission" date="2019-11" db="EMBL/GenBank/DDBJ databases">
        <title>Genome sequences of 17 halophilic strains isolated from different environments.</title>
        <authorList>
            <person name="Furrow R.E."/>
        </authorList>
    </citation>
    <scope>NUCLEOTIDE SEQUENCE [LARGE SCALE GENOMIC DNA]</scope>
    <source>
        <strain evidence="4 5">22506_14_FS</strain>
    </source>
</reference>
<dbReference type="EC" id="2.3.3.9" evidence="2"/>
<proteinExistence type="inferred from homology"/>
<dbReference type="Proteomes" id="UP000447833">
    <property type="component" value="Unassembled WGS sequence"/>
</dbReference>
<dbReference type="InterPro" id="IPR001465">
    <property type="entry name" value="Malate_synthase_TIM"/>
</dbReference>
<dbReference type="PANTHER" id="PTHR42902">
    <property type="entry name" value="MALATE SYNTHASE"/>
    <property type="match status" value="1"/>
</dbReference>
<comment type="caution">
    <text evidence="4">The sequence shown here is derived from an EMBL/GenBank/DDBJ whole genome shotgun (WGS) entry which is preliminary data.</text>
</comment>
<dbReference type="SUPFAM" id="SSF51645">
    <property type="entry name" value="Malate synthase G"/>
    <property type="match status" value="1"/>
</dbReference>
<dbReference type="InterPro" id="IPR011076">
    <property type="entry name" value="Malate_synth_sf"/>
</dbReference>
<dbReference type="EMBL" id="WMEY01000004">
    <property type="protein sequence ID" value="MYL64665.1"/>
    <property type="molecule type" value="Genomic_DNA"/>
</dbReference>
<evidence type="ECO:0000256" key="1">
    <source>
        <dbReference type="ARBA" id="ARBA00006394"/>
    </source>
</evidence>
<gene>
    <name evidence="4" type="ORF">GLW07_15005</name>
</gene>
<evidence type="ECO:0000313" key="4">
    <source>
        <dbReference type="EMBL" id="MYL64665.1"/>
    </source>
</evidence>
<sequence length="347" mass="39948">MGGKAVLDGIVESANVHGSDLLTNEAMMFLEKLHRRFHQDLHQLEEQQNRTSNGQLLMETKDIREASWEVKAVRKDLQERRVVLKNSASPLESVPQNSGANLFIADYFAESLSFTDRLIAQENLKLFIQRNFFHTVQKPIAVMITPSDWRRKDTINGLQMSASLVDFGLYVFHHTETLKRNGSAPYLCLNGLETYEEAKWWNNVLTYLEREMNLKEGTMKATITITMENVHQTEEMLYELRNHCAGIHLIEGNRGITDVARYVISIGHKRKTHVISEGSEKKRQADLFEALTREAVEGFDGKCVTDASLIQMIKGIWNHYMPEPNQMWKKRHEYLSILADLNQTKVV</sequence>
<comment type="similarity">
    <text evidence="1">Belongs to the malate synthase family.</text>
</comment>
<accession>A0A845F1T5</accession>
<dbReference type="GO" id="GO:0006097">
    <property type="term" value="P:glyoxylate cycle"/>
    <property type="evidence" value="ECO:0007669"/>
    <property type="project" value="InterPro"/>
</dbReference>
<dbReference type="Pfam" id="PF01274">
    <property type="entry name" value="MS_TIM-barrel"/>
    <property type="match status" value="1"/>
</dbReference>
<evidence type="ECO:0000313" key="5">
    <source>
        <dbReference type="Proteomes" id="UP000447833"/>
    </source>
</evidence>
<dbReference type="InterPro" id="IPR006252">
    <property type="entry name" value="Malate_synthA"/>
</dbReference>
<dbReference type="PANTHER" id="PTHR42902:SF1">
    <property type="entry name" value="MALATE SYNTHASE 1-RELATED"/>
    <property type="match status" value="1"/>
</dbReference>
<dbReference type="InterPro" id="IPR046363">
    <property type="entry name" value="MS_N_TIM-barrel_dom"/>
</dbReference>
<evidence type="ECO:0000256" key="2">
    <source>
        <dbReference type="ARBA" id="ARBA00012636"/>
    </source>
</evidence>